<accession>A0A938WXE4</accession>
<organism evidence="2 3">
    <name type="scientific">Bifidobacterium pullorum subsp. saeculare</name>
    <dbReference type="NCBI Taxonomy" id="78257"/>
    <lineage>
        <taxon>Bacteria</taxon>
        <taxon>Bacillati</taxon>
        <taxon>Actinomycetota</taxon>
        <taxon>Actinomycetes</taxon>
        <taxon>Bifidobacteriales</taxon>
        <taxon>Bifidobacteriaceae</taxon>
        <taxon>Bifidobacterium</taxon>
    </lineage>
</organism>
<protein>
    <submittedName>
        <fullName evidence="2">Carboxymuconolactone decarboxylase family protein</fullName>
    </submittedName>
</protein>
<reference evidence="2" key="1">
    <citation type="submission" date="2020-08" db="EMBL/GenBank/DDBJ databases">
        <authorList>
            <person name="Cejkova D."/>
            <person name="Kubasova T."/>
            <person name="Jahodarova E."/>
            <person name="Rychlik I."/>
        </authorList>
    </citation>
    <scope>NUCLEOTIDE SEQUENCE</scope>
    <source>
        <strain evidence="2">An836</strain>
    </source>
</reference>
<gene>
    <name evidence="2" type="ORF">H7U32_03350</name>
</gene>
<dbReference type="Pfam" id="PF02627">
    <property type="entry name" value="CMD"/>
    <property type="match status" value="2"/>
</dbReference>
<dbReference type="RefSeq" id="WP_204468047.1">
    <property type="nucleotide sequence ID" value="NZ_JACLYU010000003.1"/>
</dbReference>
<feature type="domain" description="Carboxymuconolactone decarboxylase-like" evidence="1">
    <location>
        <begin position="26"/>
        <end position="115"/>
    </location>
</feature>
<dbReference type="SUPFAM" id="SSF69118">
    <property type="entry name" value="AhpD-like"/>
    <property type="match status" value="1"/>
</dbReference>
<dbReference type="Gene3D" id="1.20.1290.10">
    <property type="entry name" value="AhpD-like"/>
    <property type="match status" value="1"/>
</dbReference>
<keyword evidence="3" id="KW-1185">Reference proteome</keyword>
<dbReference type="Proteomes" id="UP000718821">
    <property type="component" value="Unassembled WGS sequence"/>
</dbReference>
<dbReference type="InterPro" id="IPR052512">
    <property type="entry name" value="4CMD/NDH-1_regulator"/>
</dbReference>
<comment type="caution">
    <text evidence="2">The sequence shown here is derived from an EMBL/GenBank/DDBJ whole genome shotgun (WGS) entry which is preliminary data.</text>
</comment>
<name>A0A938WXE4_9BIFI</name>
<evidence type="ECO:0000313" key="2">
    <source>
        <dbReference type="EMBL" id="MBM6699373.1"/>
    </source>
</evidence>
<dbReference type="PANTHER" id="PTHR33570:SF2">
    <property type="entry name" value="CARBOXYMUCONOLACTONE DECARBOXYLASE-LIKE DOMAIN-CONTAINING PROTEIN"/>
    <property type="match status" value="1"/>
</dbReference>
<dbReference type="AlphaFoldDB" id="A0A938WXE4"/>
<dbReference type="InterPro" id="IPR003779">
    <property type="entry name" value="CMD-like"/>
</dbReference>
<feature type="domain" description="Carboxymuconolactone decarboxylase-like" evidence="1">
    <location>
        <begin position="170"/>
        <end position="249"/>
    </location>
</feature>
<reference evidence="2" key="2">
    <citation type="journal article" date="2021" name="Sci. Rep.">
        <title>The distribution of antibiotic resistance genes in chicken gut microbiota commensals.</title>
        <authorList>
            <person name="Juricova H."/>
            <person name="Matiasovicova J."/>
            <person name="Kubasova T."/>
            <person name="Cejkova D."/>
            <person name="Rychlik I."/>
        </authorList>
    </citation>
    <scope>NUCLEOTIDE SEQUENCE</scope>
    <source>
        <strain evidence="2">An836</strain>
    </source>
</reference>
<dbReference type="PANTHER" id="PTHR33570">
    <property type="entry name" value="4-CARBOXYMUCONOLACTONE DECARBOXYLASE FAMILY PROTEIN"/>
    <property type="match status" value="1"/>
</dbReference>
<sequence length="253" mass="27404">MAWGKKDAGKGGLFADGSQTLAESDPEFMDLFSAFAYREVVDEPAANHPDLTDARRSMAILAALMGCQGADAFAMMATVALDSGMTPIQLKEVVYQGCAYLGFGRALPFLRAANEALHERGVATPLEPQGTVTPENRGEAGERAQCACFGEHMRGFAEAGPEETRHIHGWLVRNCFGDYYTRGGLSLREREMITACYLAAQGGCEPQLVSHLQANRRVGNDRAFMVAVFSQILPYIGYPRTLNALACLDKAEG</sequence>
<dbReference type="GO" id="GO:0051920">
    <property type="term" value="F:peroxiredoxin activity"/>
    <property type="evidence" value="ECO:0007669"/>
    <property type="project" value="InterPro"/>
</dbReference>
<dbReference type="EMBL" id="JACLYU010000003">
    <property type="protein sequence ID" value="MBM6699373.1"/>
    <property type="molecule type" value="Genomic_DNA"/>
</dbReference>
<proteinExistence type="predicted"/>
<evidence type="ECO:0000313" key="3">
    <source>
        <dbReference type="Proteomes" id="UP000718821"/>
    </source>
</evidence>
<evidence type="ECO:0000259" key="1">
    <source>
        <dbReference type="Pfam" id="PF02627"/>
    </source>
</evidence>
<dbReference type="InterPro" id="IPR029032">
    <property type="entry name" value="AhpD-like"/>
</dbReference>